<protein>
    <submittedName>
        <fullName evidence="3">Uncharacterized protein</fullName>
    </submittedName>
</protein>
<dbReference type="STRING" id="45235.A0A2K3QN12"/>
<evidence type="ECO:0000256" key="2">
    <source>
        <dbReference type="SAM" id="MobiDB-lite"/>
    </source>
</evidence>
<dbReference type="Proteomes" id="UP000236621">
    <property type="component" value="Unassembled WGS sequence"/>
</dbReference>
<reference evidence="3 4" key="1">
    <citation type="submission" date="2017-08" db="EMBL/GenBank/DDBJ databases">
        <title>Harnessing the power of phylogenomics to disentangle the directionality and signatures of interkingdom host jumping in the parasitic fungal genus Tolypocladium.</title>
        <authorList>
            <person name="Quandt C.A."/>
            <person name="Patterson W."/>
            <person name="Spatafora J.W."/>
        </authorList>
    </citation>
    <scope>NUCLEOTIDE SEQUENCE [LARGE SCALE GENOMIC DNA]</scope>
    <source>
        <strain evidence="3 4">CBS 113982</strain>
    </source>
</reference>
<dbReference type="AlphaFoldDB" id="A0A2K3QN12"/>
<feature type="compositionally biased region" description="Pro residues" evidence="2">
    <location>
        <begin position="7"/>
        <end position="18"/>
    </location>
</feature>
<feature type="compositionally biased region" description="Low complexity" evidence="2">
    <location>
        <begin position="190"/>
        <end position="203"/>
    </location>
</feature>
<feature type="compositionally biased region" description="Polar residues" evidence="2">
    <location>
        <begin position="24"/>
        <end position="51"/>
    </location>
</feature>
<feature type="region of interest" description="Disordered" evidence="2">
    <location>
        <begin position="172"/>
        <end position="220"/>
    </location>
</feature>
<gene>
    <name evidence="3" type="ORF">TCAP_01154</name>
</gene>
<feature type="region of interest" description="Disordered" evidence="2">
    <location>
        <begin position="1"/>
        <end position="81"/>
    </location>
</feature>
<feature type="compositionally biased region" description="Polar residues" evidence="2">
    <location>
        <begin position="175"/>
        <end position="184"/>
    </location>
</feature>
<evidence type="ECO:0000313" key="3">
    <source>
        <dbReference type="EMBL" id="PNY28926.1"/>
    </source>
</evidence>
<name>A0A2K3QN12_9HYPO</name>
<evidence type="ECO:0000256" key="1">
    <source>
        <dbReference type="SAM" id="Coils"/>
    </source>
</evidence>
<sequence>MTARVTAPPPPPPPPPPNGLGRVTAQTAERPSSPGSTSCSGETATPNNAPSTRLRRSTSKTHDRLRRDDGRSSPTMSMSNAIFRPRPYEEIYAEQAYLTTSLQVQSTKATDLIRRYSCVEIELETMEASKQRRRLRKQLNLLRSQINEAAEQEKAIFLRLSELYMEAHSRDTLGQVHQQRASSQGRRGGTAESSSGSTGASESPTCGNSRPSPLLNGATPEFVPRSQAVELRASSMQIVQKILAGPVLDTVDESSEDFACNHGLTYQYKTAEGMDEEEACGQRRMPRCGDLLKEREYRLSLPNLESLWPN</sequence>
<comment type="caution">
    <text evidence="3">The sequence shown here is derived from an EMBL/GenBank/DDBJ whole genome shotgun (WGS) entry which is preliminary data.</text>
</comment>
<dbReference type="OrthoDB" id="5226586at2759"/>
<dbReference type="EMBL" id="NRSZ01000188">
    <property type="protein sequence ID" value="PNY28926.1"/>
    <property type="molecule type" value="Genomic_DNA"/>
</dbReference>
<feature type="coiled-coil region" evidence="1">
    <location>
        <begin position="125"/>
        <end position="152"/>
    </location>
</feature>
<accession>A0A2K3QN12</accession>
<feature type="compositionally biased region" description="Basic and acidic residues" evidence="2">
    <location>
        <begin position="60"/>
        <end position="71"/>
    </location>
</feature>
<organism evidence="3 4">
    <name type="scientific">Tolypocladium capitatum</name>
    <dbReference type="NCBI Taxonomy" id="45235"/>
    <lineage>
        <taxon>Eukaryota</taxon>
        <taxon>Fungi</taxon>
        <taxon>Dikarya</taxon>
        <taxon>Ascomycota</taxon>
        <taxon>Pezizomycotina</taxon>
        <taxon>Sordariomycetes</taxon>
        <taxon>Hypocreomycetidae</taxon>
        <taxon>Hypocreales</taxon>
        <taxon>Ophiocordycipitaceae</taxon>
        <taxon>Tolypocladium</taxon>
    </lineage>
</organism>
<keyword evidence="1" id="KW-0175">Coiled coil</keyword>
<evidence type="ECO:0000313" key="4">
    <source>
        <dbReference type="Proteomes" id="UP000236621"/>
    </source>
</evidence>
<keyword evidence="4" id="KW-1185">Reference proteome</keyword>
<proteinExistence type="predicted"/>